<gene>
    <name evidence="6" type="ORF">DDZ18_13580</name>
</gene>
<dbReference type="SUPFAM" id="SSF46689">
    <property type="entry name" value="Homeodomain-like"/>
    <property type="match status" value="1"/>
</dbReference>
<proteinExistence type="predicted"/>
<dbReference type="InterPro" id="IPR011051">
    <property type="entry name" value="RmlC_Cupin_sf"/>
</dbReference>
<dbReference type="PROSITE" id="PS01124">
    <property type="entry name" value="HTH_ARAC_FAMILY_2"/>
    <property type="match status" value="1"/>
</dbReference>
<dbReference type="EMBL" id="QEXV01000007">
    <property type="protein sequence ID" value="PWE16443.1"/>
    <property type="molecule type" value="Genomic_DNA"/>
</dbReference>
<dbReference type="Pfam" id="PF12833">
    <property type="entry name" value="HTH_18"/>
    <property type="match status" value="1"/>
</dbReference>
<evidence type="ECO:0000256" key="4">
    <source>
        <dbReference type="SAM" id="MobiDB-lite"/>
    </source>
</evidence>
<name>A0A2U2BR10_9PROT</name>
<comment type="caution">
    <text evidence="6">The sequence shown here is derived from an EMBL/GenBank/DDBJ whole genome shotgun (WGS) entry which is preliminary data.</text>
</comment>
<feature type="domain" description="HTH araC/xylS-type" evidence="5">
    <location>
        <begin position="168"/>
        <end position="265"/>
    </location>
</feature>
<dbReference type="Gene3D" id="1.10.10.60">
    <property type="entry name" value="Homeodomain-like"/>
    <property type="match status" value="1"/>
</dbReference>
<keyword evidence="7" id="KW-1185">Reference proteome</keyword>
<reference evidence="7" key="1">
    <citation type="submission" date="2018-05" db="EMBL/GenBank/DDBJ databases">
        <authorList>
            <person name="Liu B.-T."/>
        </authorList>
    </citation>
    <scope>NUCLEOTIDE SEQUENCE [LARGE SCALE GENOMIC DNA]</scope>
    <source>
        <strain evidence="7">WD6-1</strain>
    </source>
</reference>
<evidence type="ECO:0000256" key="3">
    <source>
        <dbReference type="ARBA" id="ARBA00023163"/>
    </source>
</evidence>
<evidence type="ECO:0000313" key="7">
    <source>
        <dbReference type="Proteomes" id="UP000245168"/>
    </source>
</evidence>
<dbReference type="InterPro" id="IPR009057">
    <property type="entry name" value="Homeodomain-like_sf"/>
</dbReference>
<evidence type="ECO:0000259" key="5">
    <source>
        <dbReference type="PROSITE" id="PS01124"/>
    </source>
</evidence>
<evidence type="ECO:0000256" key="1">
    <source>
        <dbReference type="ARBA" id="ARBA00023015"/>
    </source>
</evidence>
<keyword evidence="1" id="KW-0805">Transcription regulation</keyword>
<evidence type="ECO:0000256" key="2">
    <source>
        <dbReference type="ARBA" id="ARBA00023125"/>
    </source>
</evidence>
<keyword evidence="3" id="KW-0804">Transcription</keyword>
<dbReference type="GO" id="GO:0043565">
    <property type="term" value="F:sequence-specific DNA binding"/>
    <property type="evidence" value="ECO:0007669"/>
    <property type="project" value="InterPro"/>
</dbReference>
<protein>
    <recommendedName>
        <fullName evidence="5">HTH araC/xylS-type domain-containing protein</fullName>
    </recommendedName>
</protein>
<organism evidence="6 7">
    <name type="scientific">Marinicauda salina</name>
    <dbReference type="NCBI Taxonomy" id="2135793"/>
    <lineage>
        <taxon>Bacteria</taxon>
        <taxon>Pseudomonadati</taxon>
        <taxon>Pseudomonadota</taxon>
        <taxon>Alphaproteobacteria</taxon>
        <taxon>Maricaulales</taxon>
        <taxon>Maricaulaceae</taxon>
        <taxon>Marinicauda</taxon>
    </lineage>
</organism>
<accession>A0A2U2BR10</accession>
<dbReference type="SMART" id="SM00342">
    <property type="entry name" value="HTH_ARAC"/>
    <property type="match status" value="1"/>
</dbReference>
<evidence type="ECO:0000313" key="6">
    <source>
        <dbReference type="EMBL" id="PWE16443.1"/>
    </source>
</evidence>
<dbReference type="InterPro" id="IPR018060">
    <property type="entry name" value="HTH_AraC"/>
</dbReference>
<dbReference type="PANTHER" id="PTHR46796">
    <property type="entry name" value="HTH-TYPE TRANSCRIPTIONAL ACTIVATOR RHAS-RELATED"/>
    <property type="match status" value="1"/>
</dbReference>
<feature type="region of interest" description="Disordered" evidence="4">
    <location>
        <begin position="1"/>
        <end position="25"/>
    </location>
</feature>
<dbReference type="Proteomes" id="UP000245168">
    <property type="component" value="Unassembled WGS sequence"/>
</dbReference>
<keyword evidence="2" id="KW-0238">DNA-binding</keyword>
<dbReference type="SUPFAM" id="SSF51182">
    <property type="entry name" value="RmlC-like cupins"/>
    <property type="match status" value="1"/>
</dbReference>
<dbReference type="AlphaFoldDB" id="A0A2U2BR10"/>
<dbReference type="GO" id="GO:0003700">
    <property type="term" value="F:DNA-binding transcription factor activity"/>
    <property type="evidence" value="ECO:0007669"/>
    <property type="project" value="InterPro"/>
</dbReference>
<sequence>MERPGASCSREQRSRPRRVTADQSRISTLSEGPGAIVRLAWYPPGLRMEAHAHEVAQASWLLMGGLSEHHGSREYISRRPMAGFKPAGQAHANAYGPAGALILSLNLDAAAAPDFDWSWGPAAPDSLALARRLLTAGDGERDEVAGDLVASLHAPRDRRRATPPAWVERCREALEDDPEGWSIARLARAHGVHRVHLSRSFRDHYGVAPSVFRRRIMAGRALRSLLDGAPRHAAAAAEAGFADEAHFSRTMKSELGVGPRALRTLLH</sequence>
<dbReference type="InterPro" id="IPR050204">
    <property type="entry name" value="AraC_XylS_family_regulators"/>
</dbReference>